<accession>A0ABD2CWQ6</accession>
<name>A0ABD2CWQ6_VESMC</name>
<comment type="caution">
    <text evidence="1">The sequence shown here is derived from an EMBL/GenBank/DDBJ whole genome shotgun (WGS) entry which is preliminary data.</text>
</comment>
<reference evidence="1 2" key="1">
    <citation type="journal article" date="2024" name="Ann. Entomol. Soc. Am.">
        <title>Genomic analyses of the southern and eastern yellowjacket wasps (Hymenoptera: Vespidae) reveal evolutionary signatures of social life.</title>
        <authorList>
            <person name="Catto M.A."/>
            <person name="Caine P.B."/>
            <person name="Orr S.E."/>
            <person name="Hunt B.G."/>
            <person name="Goodisman M.A.D."/>
        </authorList>
    </citation>
    <scope>NUCLEOTIDE SEQUENCE [LARGE SCALE GENOMIC DNA]</scope>
    <source>
        <strain evidence="1">232</strain>
        <tissue evidence="1">Head and thorax</tissue>
    </source>
</reference>
<gene>
    <name evidence="1" type="ORF">V1477_002679</name>
</gene>
<dbReference type="AlphaFoldDB" id="A0ABD2CWQ6"/>
<dbReference type="Proteomes" id="UP001607303">
    <property type="component" value="Unassembled WGS sequence"/>
</dbReference>
<evidence type="ECO:0000313" key="2">
    <source>
        <dbReference type="Proteomes" id="UP001607303"/>
    </source>
</evidence>
<organism evidence="1 2">
    <name type="scientific">Vespula maculifrons</name>
    <name type="common">Eastern yellow jacket</name>
    <name type="synonym">Wasp</name>
    <dbReference type="NCBI Taxonomy" id="7453"/>
    <lineage>
        <taxon>Eukaryota</taxon>
        <taxon>Metazoa</taxon>
        <taxon>Ecdysozoa</taxon>
        <taxon>Arthropoda</taxon>
        <taxon>Hexapoda</taxon>
        <taxon>Insecta</taxon>
        <taxon>Pterygota</taxon>
        <taxon>Neoptera</taxon>
        <taxon>Endopterygota</taxon>
        <taxon>Hymenoptera</taxon>
        <taxon>Apocrita</taxon>
        <taxon>Aculeata</taxon>
        <taxon>Vespoidea</taxon>
        <taxon>Vespidae</taxon>
        <taxon>Vespinae</taxon>
        <taxon>Vespula</taxon>
    </lineage>
</organism>
<keyword evidence="2" id="KW-1185">Reference proteome</keyword>
<protein>
    <submittedName>
        <fullName evidence="1">Uncharacterized protein</fullName>
    </submittedName>
</protein>
<dbReference type="EMBL" id="JAYRBN010000028">
    <property type="protein sequence ID" value="KAL2749069.1"/>
    <property type="molecule type" value="Genomic_DNA"/>
</dbReference>
<evidence type="ECO:0000313" key="1">
    <source>
        <dbReference type="EMBL" id="KAL2749069.1"/>
    </source>
</evidence>
<proteinExistence type="predicted"/>
<sequence length="183" mass="21560">MAISYNIEVRIFRRSDLYNRVSQPMGYVKFLMNKSSRKLFSISRIFEIIYSDSSIPGSYKLCLYTLQINVLNFTAERLRNYSIISCNLERIMEREYVVSFVLILRRYILANVSRMCSLISDCLAYTSEFRNFTLTSCSFVNSCESFKTKKRVVAIRLNRKNTVDVTILNNIQRLRIRVPLRIP</sequence>